<name>A0A223SD81_9ACTN</name>
<dbReference type="SUPFAM" id="SSF160424">
    <property type="entry name" value="BH3703-like"/>
    <property type="match status" value="1"/>
</dbReference>
<dbReference type="KEGG" id="ngv:CDO52_04880"/>
<protein>
    <submittedName>
        <fullName evidence="1">Uncharacterized protein</fullName>
    </submittedName>
</protein>
<accession>A0A223SD81</accession>
<dbReference type="Proteomes" id="UP000215005">
    <property type="component" value="Chromosome"/>
</dbReference>
<organism evidence="1 2">
    <name type="scientific">Nocardiopsis gilva YIM 90087</name>
    <dbReference type="NCBI Taxonomy" id="1235441"/>
    <lineage>
        <taxon>Bacteria</taxon>
        <taxon>Bacillati</taxon>
        <taxon>Actinomycetota</taxon>
        <taxon>Actinomycetes</taxon>
        <taxon>Streptosporangiales</taxon>
        <taxon>Nocardiopsidaceae</taxon>
        <taxon>Nocardiopsis</taxon>
    </lineage>
</organism>
<sequence>MYQEAKGTCSMKYTIVRPGNFNTEFNYDNDPGFTFEPTPEEFVRDLQCFPRDDEYIPAWLREKIRAAEEGGE</sequence>
<keyword evidence="2" id="KW-1185">Reference proteome</keyword>
<dbReference type="EMBL" id="CP022753">
    <property type="protein sequence ID" value="ASU86036.1"/>
    <property type="molecule type" value="Genomic_DNA"/>
</dbReference>
<dbReference type="OrthoDB" id="6957847at2"/>
<reference evidence="1 2" key="1">
    <citation type="submission" date="2017-08" db="EMBL/GenBank/DDBJ databases">
        <title>The complete genome sequence of Nocardiopsis gilva YIM 90087.</title>
        <authorList>
            <person name="Yin M."/>
            <person name="Tang S."/>
        </authorList>
    </citation>
    <scope>NUCLEOTIDE SEQUENCE [LARGE SCALE GENOMIC DNA]</scope>
    <source>
        <strain evidence="1 2">YIM 90087</strain>
    </source>
</reference>
<dbReference type="InterPro" id="IPR036170">
    <property type="entry name" value="YezG-like_sf"/>
</dbReference>
<dbReference type="AlphaFoldDB" id="A0A223SD81"/>
<gene>
    <name evidence="1" type="ORF">CDO52_04880</name>
</gene>
<evidence type="ECO:0000313" key="1">
    <source>
        <dbReference type="EMBL" id="ASU86036.1"/>
    </source>
</evidence>
<proteinExistence type="predicted"/>
<evidence type="ECO:0000313" key="2">
    <source>
        <dbReference type="Proteomes" id="UP000215005"/>
    </source>
</evidence>